<feature type="region of interest" description="Disordered" evidence="1">
    <location>
        <begin position="38"/>
        <end position="64"/>
    </location>
</feature>
<keyword evidence="2" id="KW-1133">Transmembrane helix</keyword>
<dbReference type="EMBL" id="JAALAA010000013">
    <property type="protein sequence ID" value="NGN94259.1"/>
    <property type="molecule type" value="Genomic_DNA"/>
</dbReference>
<dbReference type="AlphaFoldDB" id="A0A6M1R9V3"/>
<sequence length="64" mass="7525">MNSAVIAVTIGMIVFWTVLMLIAAFLDRRRGRQIERDLTEMERKHNLDGSDRYGSFDHRPHRSH</sequence>
<gene>
    <name evidence="3" type="ORF">G5C66_16120</name>
</gene>
<accession>A0A6M1R9V3</accession>
<feature type="compositionally biased region" description="Basic and acidic residues" evidence="1">
    <location>
        <begin position="38"/>
        <end position="58"/>
    </location>
</feature>
<evidence type="ECO:0000313" key="4">
    <source>
        <dbReference type="Proteomes" id="UP000483261"/>
    </source>
</evidence>
<evidence type="ECO:0000256" key="2">
    <source>
        <dbReference type="SAM" id="Phobius"/>
    </source>
</evidence>
<keyword evidence="2" id="KW-0472">Membrane</keyword>
<evidence type="ECO:0000256" key="1">
    <source>
        <dbReference type="SAM" id="MobiDB-lite"/>
    </source>
</evidence>
<protein>
    <submittedName>
        <fullName evidence="3">Uncharacterized protein</fullName>
    </submittedName>
</protein>
<dbReference type="Proteomes" id="UP000483261">
    <property type="component" value="Unassembled WGS sequence"/>
</dbReference>
<organism evidence="3 4">
    <name type="scientific">Nocardioides turkmenicus</name>
    <dbReference type="NCBI Taxonomy" id="2711220"/>
    <lineage>
        <taxon>Bacteria</taxon>
        <taxon>Bacillati</taxon>
        <taxon>Actinomycetota</taxon>
        <taxon>Actinomycetes</taxon>
        <taxon>Propionibacteriales</taxon>
        <taxon>Nocardioidaceae</taxon>
        <taxon>Nocardioides</taxon>
    </lineage>
</organism>
<evidence type="ECO:0000313" key="3">
    <source>
        <dbReference type="EMBL" id="NGN94259.1"/>
    </source>
</evidence>
<proteinExistence type="predicted"/>
<comment type="caution">
    <text evidence="3">The sequence shown here is derived from an EMBL/GenBank/DDBJ whole genome shotgun (WGS) entry which is preliminary data.</text>
</comment>
<keyword evidence="4" id="KW-1185">Reference proteome</keyword>
<dbReference type="RefSeq" id="WP_165111980.1">
    <property type="nucleotide sequence ID" value="NZ_JAALAA010000013.1"/>
</dbReference>
<reference evidence="3 4" key="1">
    <citation type="submission" date="2020-02" db="EMBL/GenBank/DDBJ databases">
        <title>Whole-genome analyses of novel actinobacteria.</title>
        <authorList>
            <person name="Sahin N."/>
        </authorList>
    </citation>
    <scope>NUCLEOTIDE SEQUENCE [LARGE SCALE GENOMIC DNA]</scope>
    <source>
        <strain evidence="3 4">KC13</strain>
    </source>
</reference>
<feature type="transmembrane region" description="Helical" evidence="2">
    <location>
        <begin position="6"/>
        <end position="26"/>
    </location>
</feature>
<name>A0A6M1R9V3_9ACTN</name>
<keyword evidence="2" id="KW-0812">Transmembrane</keyword>